<keyword evidence="7" id="KW-0378">Hydrolase</keyword>
<comment type="caution">
    <text evidence="7">The sequence shown here is derived from an EMBL/GenBank/DDBJ whole genome shotgun (WGS) entry which is preliminary data.</text>
</comment>
<proteinExistence type="inferred from homology"/>
<dbReference type="InterPro" id="IPR037018">
    <property type="entry name" value="GH65_N"/>
</dbReference>
<feature type="domain" description="Glycoside hydrolase family 65 C-terminal" evidence="5">
    <location>
        <begin position="704"/>
        <end position="748"/>
    </location>
</feature>
<evidence type="ECO:0000256" key="1">
    <source>
        <dbReference type="ARBA" id="ARBA00006768"/>
    </source>
</evidence>
<dbReference type="SUPFAM" id="SSF48208">
    <property type="entry name" value="Six-hairpin glycosidases"/>
    <property type="match status" value="1"/>
</dbReference>
<dbReference type="Gene3D" id="2.70.98.40">
    <property type="entry name" value="Glycoside hydrolase, family 65, N-terminal domain"/>
    <property type="match status" value="1"/>
</dbReference>
<protein>
    <submittedName>
        <fullName evidence="7">Glycoside hydrolase family 65 protein</fullName>
    </submittedName>
</protein>
<dbReference type="InterPro" id="IPR005195">
    <property type="entry name" value="Glyco_hydro_65_M"/>
</dbReference>
<dbReference type="InterPro" id="IPR008928">
    <property type="entry name" value="6-hairpin_glycosidase_sf"/>
</dbReference>
<dbReference type="Gene3D" id="1.50.10.10">
    <property type="match status" value="1"/>
</dbReference>
<name>A0ABT2LZF3_9FIRM</name>
<evidence type="ECO:0000313" key="8">
    <source>
        <dbReference type="Proteomes" id="UP001431199"/>
    </source>
</evidence>
<feature type="domain" description="Glycoside hydrolase family 65 central catalytic" evidence="4">
    <location>
        <begin position="328"/>
        <end position="693"/>
    </location>
</feature>
<dbReference type="Pfam" id="PF03636">
    <property type="entry name" value="Glyco_hydro_65N"/>
    <property type="match status" value="1"/>
</dbReference>
<comment type="similarity">
    <text evidence="1">Belongs to the glycosyl hydrolase 65 family.</text>
</comment>
<dbReference type="Pfam" id="PF03633">
    <property type="entry name" value="Glyco_hydro_65C"/>
    <property type="match status" value="1"/>
</dbReference>
<keyword evidence="2" id="KW-0328">Glycosyltransferase</keyword>
<dbReference type="PANTHER" id="PTHR11051:SF8">
    <property type="entry name" value="PROTEIN-GLUCOSYLGALACTOSYLHYDROXYLYSINE GLUCOSIDASE"/>
    <property type="match status" value="1"/>
</dbReference>
<dbReference type="InterPro" id="IPR005194">
    <property type="entry name" value="Glyco_hydro_65_C"/>
</dbReference>
<dbReference type="Proteomes" id="UP001431199">
    <property type="component" value="Unassembled WGS sequence"/>
</dbReference>
<dbReference type="EMBL" id="JAODBU010000004">
    <property type="protein sequence ID" value="MCT7398570.1"/>
    <property type="molecule type" value="Genomic_DNA"/>
</dbReference>
<dbReference type="RefSeq" id="WP_118565238.1">
    <property type="nucleotide sequence ID" value="NZ_JAODBU010000004.1"/>
</dbReference>
<keyword evidence="8" id="KW-1185">Reference proteome</keyword>
<dbReference type="InterPro" id="IPR017045">
    <property type="entry name" value="Malt_Pase/Glycosyl_Hdrlase"/>
</dbReference>
<gene>
    <name evidence="7" type="ORF">N5B56_05645</name>
</gene>
<sequence length="774" mass="89374">MGANTYPIEEWVITEEKFLKEWNYRNETTFALSNGYIGTRGTFDEGYPFTVDEGLEGNFINGFYESEHIMYGEWNFGFPEKSQSLLNLPNLKKTKIVIDGDVFDLNQGEIINYNRKLLMKDGVVVRNVTWKSPNGKKVVAEFRRLVSLEKKNIMAIQIKLTPVNFSGKIELTTYLEAGVENHTRKTNPLIDYGPYGKHLAVKELKAEDNYLLHKGKVIHSGLSMACGSLTKCEGVIKNSEVLEEDASLTYELSVEEGKTYVFEKMIGYTCDFDIAEDKMIDFIKDELKKAMDLGYDEMEKLQKKHMDEFWSKADIKVEGDEALQQGIRFNLFHIMQSAGRDGRTGMGAKGLSGEGYEGHYFWDTEMYVLPVFIYTESELAKQLLNYRYDTLNQARDRAKILGHEKGALYPWRTINGEEASTYFPLGTAQYHVNADIAYAFKLYLDITGDDEFLVDEAAEVLVETARVWADVGCFAECKDNKYCICAVTGPDEYNAIVDNNFYTNLMARENIRDAKWALEKMKEIDKDAYDALVKKIDFKEEEIDYWDRIIENMYFPYDEKMQIYPQDDGFLMRKPWDESKIPEEKRHLLYENYHPLFVYRQKMAKQADAILGMLLHSNYFTNEELKRNYDFYQTVTLHHSSLSTCIFGILASQIGYDDEAYKYFSQSARMDLDDIHNNFYAGIHAANMAGTWQGIVFGFAGVRSNAGYLQINPKLPSQWKSYEFCLQYKGSNLNIKVAEREVEYTLLNDCELSYESLGEKIVLSKEGDKYVQEI</sequence>
<dbReference type="InterPro" id="IPR005196">
    <property type="entry name" value="Glyco_hydro_65_N"/>
</dbReference>
<dbReference type="Pfam" id="PF03632">
    <property type="entry name" value="Glyco_hydro_65m"/>
    <property type="match status" value="1"/>
</dbReference>
<evidence type="ECO:0000256" key="2">
    <source>
        <dbReference type="ARBA" id="ARBA00022676"/>
    </source>
</evidence>
<dbReference type="PANTHER" id="PTHR11051">
    <property type="entry name" value="GLYCOSYL HYDROLASE-RELATED"/>
    <property type="match status" value="1"/>
</dbReference>
<reference evidence="7" key="1">
    <citation type="submission" date="2022-09" db="EMBL/GenBank/DDBJ databases">
        <title>Eubacterium sp. LFL-14 isolated from human feces.</title>
        <authorList>
            <person name="Liu F."/>
        </authorList>
    </citation>
    <scope>NUCLEOTIDE SEQUENCE</scope>
    <source>
        <strain evidence="7">LFL-14</strain>
    </source>
</reference>
<dbReference type="Gene3D" id="2.60.420.10">
    <property type="entry name" value="Maltose phosphorylase, domain 3"/>
    <property type="match status" value="1"/>
</dbReference>
<dbReference type="InterPro" id="IPR012341">
    <property type="entry name" value="6hp_glycosidase-like_sf"/>
</dbReference>
<evidence type="ECO:0000256" key="3">
    <source>
        <dbReference type="ARBA" id="ARBA00022679"/>
    </source>
</evidence>
<dbReference type="GO" id="GO:0016787">
    <property type="term" value="F:hydrolase activity"/>
    <property type="evidence" value="ECO:0007669"/>
    <property type="project" value="UniProtKB-KW"/>
</dbReference>
<dbReference type="InterPro" id="IPR011013">
    <property type="entry name" value="Gal_mutarotase_sf_dom"/>
</dbReference>
<evidence type="ECO:0000259" key="4">
    <source>
        <dbReference type="Pfam" id="PF03632"/>
    </source>
</evidence>
<organism evidence="7 8">
    <name type="scientific">Eubacterium album</name>
    <dbReference type="NCBI Taxonomy" id="2978477"/>
    <lineage>
        <taxon>Bacteria</taxon>
        <taxon>Bacillati</taxon>
        <taxon>Bacillota</taxon>
        <taxon>Clostridia</taxon>
        <taxon>Eubacteriales</taxon>
        <taxon>Eubacteriaceae</taxon>
        <taxon>Eubacterium</taxon>
    </lineage>
</organism>
<dbReference type="SUPFAM" id="SSF74650">
    <property type="entry name" value="Galactose mutarotase-like"/>
    <property type="match status" value="1"/>
</dbReference>
<evidence type="ECO:0000259" key="6">
    <source>
        <dbReference type="Pfam" id="PF03636"/>
    </source>
</evidence>
<feature type="domain" description="Glycoside hydrolase family 65 N-terminal" evidence="6">
    <location>
        <begin position="14"/>
        <end position="269"/>
    </location>
</feature>
<accession>A0ABT2LZF3</accession>
<dbReference type="PIRSF" id="PIRSF036289">
    <property type="entry name" value="Glycosyl_hydrolase_malt_phosph"/>
    <property type="match status" value="1"/>
</dbReference>
<evidence type="ECO:0000313" key="7">
    <source>
        <dbReference type="EMBL" id="MCT7398570.1"/>
    </source>
</evidence>
<evidence type="ECO:0000259" key="5">
    <source>
        <dbReference type="Pfam" id="PF03633"/>
    </source>
</evidence>
<keyword evidence="3" id="KW-0808">Transferase</keyword>